<dbReference type="PROSITE" id="PS51318">
    <property type="entry name" value="TAT"/>
    <property type="match status" value="1"/>
</dbReference>
<reference evidence="2 3" key="1">
    <citation type="submission" date="2019-07" db="EMBL/GenBank/DDBJ databases">
        <title>Tomitella cavernea sp. nov., an actinomycete isolated from soil.</title>
        <authorList>
            <person name="Cheng J."/>
        </authorList>
    </citation>
    <scope>NUCLEOTIDE SEQUENCE [LARGE SCALE GENOMIC DNA]</scope>
    <source>
        <strain evidence="2 3">HY188</strain>
    </source>
</reference>
<organism evidence="2 3">
    <name type="scientific">Tomitella fengzijianii</name>
    <dbReference type="NCBI Taxonomy" id="2597660"/>
    <lineage>
        <taxon>Bacteria</taxon>
        <taxon>Bacillati</taxon>
        <taxon>Actinomycetota</taxon>
        <taxon>Actinomycetes</taxon>
        <taxon>Mycobacteriales</taxon>
        <taxon>Tomitella</taxon>
    </lineage>
</organism>
<dbReference type="EMBL" id="CP041765">
    <property type="protein sequence ID" value="QDQ96715.1"/>
    <property type="molecule type" value="Genomic_DNA"/>
</dbReference>
<keyword evidence="1" id="KW-0732">Signal</keyword>
<keyword evidence="3" id="KW-1185">Reference proteome</keyword>
<evidence type="ECO:0000313" key="2">
    <source>
        <dbReference type="EMBL" id="QDQ96715.1"/>
    </source>
</evidence>
<accession>A0A516X0W1</accession>
<evidence type="ECO:0000313" key="3">
    <source>
        <dbReference type="Proteomes" id="UP000317344"/>
    </source>
</evidence>
<proteinExistence type="predicted"/>
<dbReference type="InterPro" id="IPR006311">
    <property type="entry name" value="TAT_signal"/>
</dbReference>
<dbReference type="KEGG" id="toy:FO059_04365"/>
<dbReference type="AlphaFoldDB" id="A0A516X0W1"/>
<dbReference type="RefSeq" id="WP_143906677.1">
    <property type="nucleotide sequence ID" value="NZ_CP041765.1"/>
</dbReference>
<evidence type="ECO:0000256" key="1">
    <source>
        <dbReference type="SAM" id="SignalP"/>
    </source>
</evidence>
<name>A0A516X0W1_9ACTN</name>
<reference evidence="2 3" key="2">
    <citation type="submission" date="2019-07" db="EMBL/GenBank/DDBJ databases">
        <authorList>
            <person name="Huang Y."/>
        </authorList>
    </citation>
    <scope>NUCLEOTIDE SEQUENCE [LARGE SCALE GENOMIC DNA]</scope>
    <source>
        <strain evidence="2 3">HY188</strain>
    </source>
</reference>
<protein>
    <submittedName>
        <fullName evidence="2">Uncharacterized protein</fullName>
    </submittedName>
</protein>
<feature type="chain" id="PRO_5021939894" evidence="1">
    <location>
        <begin position="31"/>
        <end position="222"/>
    </location>
</feature>
<sequence length="222" mass="21828">MKSASTTRQLLAVAGGASALVLTAAGIASASTAIDHAGDSIQASATGDIFTPGVQIVSGAYALNCESLTAAGTVPTGNDSANPDWVVNSGTGGIDVPIDSVAFTNCNLNGTPATIAVTNTASSPWLINVNHDSGSPIGTLKIPAHGAVVTAGTCTIDVDQASEITNIPYSNSTGVASASNSGTINFTSSNTGSTPCPPSGTATLTGNLQFDPIVQVLDAPQP</sequence>
<feature type="signal peptide" evidence="1">
    <location>
        <begin position="1"/>
        <end position="30"/>
    </location>
</feature>
<gene>
    <name evidence="2" type="ORF">FO059_04365</name>
</gene>
<dbReference type="Proteomes" id="UP000317344">
    <property type="component" value="Chromosome"/>
</dbReference>